<dbReference type="InterPro" id="IPR044216">
    <property type="entry name" value="WDL7"/>
</dbReference>
<dbReference type="GO" id="GO:0005874">
    <property type="term" value="C:microtubule"/>
    <property type="evidence" value="ECO:0007669"/>
    <property type="project" value="UniProtKB-KW"/>
</dbReference>
<comment type="caution">
    <text evidence="8">The sequence shown here is derived from an EMBL/GenBank/DDBJ whole genome shotgun (WGS) entry which is preliminary data.</text>
</comment>
<accession>A0A6A1UZA8</accession>
<evidence type="ECO:0000259" key="7">
    <source>
        <dbReference type="Pfam" id="PF06886"/>
    </source>
</evidence>
<keyword evidence="5" id="KW-0206">Cytoskeleton</keyword>
<feature type="compositionally biased region" description="Polar residues" evidence="6">
    <location>
        <begin position="565"/>
        <end position="588"/>
    </location>
</feature>
<comment type="similarity">
    <text evidence="2">Belongs to the TPX2 family.</text>
</comment>
<organism evidence="8 9">
    <name type="scientific">Morella rubra</name>
    <name type="common">Chinese bayberry</name>
    <dbReference type="NCBI Taxonomy" id="262757"/>
    <lineage>
        <taxon>Eukaryota</taxon>
        <taxon>Viridiplantae</taxon>
        <taxon>Streptophyta</taxon>
        <taxon>Embryophyta</taxon>
        <taxon>Tracheophyta</taxon>
        <taxon>Spermatophyta</taxon>
        <taxon>Magnoliopsida</taxon>
        <taxon>eudicotyledons</taxon>
        <taxon>Gunneridae</taxon>
        <taxon>Pentapetalae</taxon>
        <taxon>rosids</taxon>
        <taxon>fabids</taxon>
        <taxon>Fagales</taxon>
        <taxon>Myricaceae</taxon>
        <taxon>Morella</taxon>
    </lineage>
</organism>
<evidence type="ECO:0000256" key="1">
    <source>
        <dbReference type="ARBA" id="ARBA00004245"/>
    </source>
</evidence>
<feature type="compositionally biased region" description="Polar residues" evidence="6">
    <location>
        <begin position="544"/>
        <end position="554"/>
    </location>
</feature>
<feature type="compositionally biased region" description="Polar residues" evidence="6">
    <location>
        <begin position="334"/>
        <end position="346"/>
    </location>
</feature>
<keyword evidence="9" id="KW-1185">Reference proteome</keyword>
<feature type="region of interest" description="Disordered" evidence="6">
    <location>
        <begin position="497"/>
        <end position="668"/>
    </location>
</feature>
<feature type="compositionally biased region" description="Low complexity" evidence="6">
    <location>
        <begin position="523"/>
        <end position="542"/>
    </location>
</feature>
<dbReference type="AlphaFoldDB" id="A0A6A1UZA8"/>
<reference evidence="8 9" key="1">
    <citation type="journal article" date="2019" name="Plant Biotechnol. J.">
        <title>The red bayberry genome and genetic basis of sex determination.</title>
        <authorList>
            <person name="Jia H.M."/>
            <person name="Jia H.J."/>
            <person name="Cai Q.L."/>
            <person name="Wang Y."/>
            <person name="Zhao H.B."/>
            <person name="Yang W.F."/>
            <person name="Wang G.Y."/>
            <person name="Li Y.H."/>
            <person name="Zhan D.L."/>
            <person name="Shen Y.T."/>
            <person name="Niu Q.F."/>
            <person name="Chang L."/>
            <person name="Qiu J."/>
            <person name="Zhao L."/>
            <person name="Xie H.B."/>
            <person name="Fu W.Y."/>
            <person name="Jin J."/>
            <person name="Li X.W."/>
            <person name="Jiao Y."/>
            <person name="Zhou C.C."/>
            <person name="Tu T."/>
            <person name="Chai C.Y."/>
            <person name="Gao J.L."/>
            <person name="Fan L.J."/>
            <person name="van de Weg E."/>
            <person name="Wang J.Y."/>
            <person name="Gao Z.S."/>
        </authorList>
    </citation>
    <scope>NUCLEOTIDE SEQUENCE [LARGE SCALE GENOMIC DNA]</scope>
    <source>
        <tissue evidence="8">Leaves</tissue>
    </source>
</reference>
<proteinExistence type="inferred from homology"/>
<evidence type="ECO:0000256" key="4">
    <source>
        <dbReference type="ARBA" id="ARBA00022701"/>
    </source>
</evidence>
<evidence type="ECO:0000313" key="8">
    <source>
        <dbReference type="EMBL" id="KAB1205703.1"/>
    </source>
</evidence>
<evidence type="ECO:0000256" key="2">
    <source>
        <dbReference type="ARBA" id="ARBA00005885"/>
    </source>
</evidence>
<sequence length="668" mass="73580">MALAYRYSSLAEDLSVCAVLRQLHCGSLKQFSGADSLHSGSISFGRFENEPLSWERRSSFSHNRYLEEVEKCSKPGSVIEKKAYFEAHFKKKGLLHQNSSECHNEKEYESSENDVLESREEFAHVNEGSHYAHFNESPRGSEYQGEYEVTAYEMKNPGVSFSAPQMESALNNADVLVYDVTEDVNAEEAHQTETGCDKFLSVNDEPEITLCDNFHLVNDEQEIKVNHTLHGDAVNADKASSTVVNAEPGIGLNQSLECDAVNADESLKSTDPSQKTGLSVKANKTSLEQRRHQYPKLRAAKETAPSKPRVKSQTNLARVQKVISNAASKDHENNPSGQESGCSLRTNTEKDSAKSVIPTTRAIHKTPILEDSRSQKAKLIPDNRRGEKEPRRKKVSESQPSSTKSEPRAHQTANRHNRTVNSTKGDARPGAAGFSFKSDERAERRKEFFVKLEQKMNAKEAEMTQIQAKTQEQIEAEIKQFRRSLNFKATPMPSFYHVDASPGSDGKKVVSGSVKVNKERNKSTSPGSKAAAGSKACLKAGSDQAPSTTESVNRTEPLDALEESNYPTGEQSEGSAIPQTPATNQSCSPDPMALNMAAGRKDREKETDTSLRKHRVPEKHNVTKDKKFEGKQKVGVRRSSNEMARKDMKGIGPGSSSGMGNLAVGVAS</sequence>
<dbReference type="PANTHER" id="PTHR47067:SF6">
    <property type="entry name" value="PROTEIN WVD2-LIKE 7"/>
    <property type="match status" value="1"/>
</dbReference>
<name>A0A6A1UZA8_9ROSI</name>
<dbReference type="PANTHER" id="PTHR47067">
    <property type="entry name" value="TPX2 (TARGETING PROTEIN FOR XKLP2) PROTEIN FAMILY-RELATED"/>
    <property type="match status" value="1"/>
</dbReference>
<gene>
    <name evidence="8" type="ORF">CJ030_MR7G028112</name>
</gene>
<dbReference type="OrthoDB" id="758458at2759"/>
<dbReference type="Pfam" id="PF06886">
    <property type="entry name" value="TPX2"/>
    <property type="match status" value="1"/>
</dbReference>
<protein>
    <submittedName>
        <fullName evidence="8">Protein WAVE-DAMPENED 2</fullName>
    </submittedName>
</protein>
<dbReference type="InterPro" id="IPR027329">
    <property type="entry name" value="TPX2_C"/>
</dbReference>
<evidence type="ECO:0000313" key="9">
    <source>
        <dbReference type="Proteomes" id="UP000516437"/>
    </source>
</evidence>
<keyword evidence="4" id="KW-0493">Microtubule</keyword>
<feature type="region of interest" description="Disordered" evidence="6">
    <location>
        <begin position="325"/>
        <end position="440"/>
    </location>
</feature>
<feature type="compositionally biased region" description="Basic and acidic residues" evidence="6">
    <location>
        <begin position="639"/>
        <end position="649"/>
    </location>
</feature>
<feature type="compositionally biased region" description="Basic and acidic residues" evidence="6">
    <location>
        <begin position="599"/>
        <end position="611"/>
    </location>
</feature>
<comment type="subcellular location">
    <subcellularLocation>
        <location evidence="1">Cytoplasm</location>
        <location evidence="1">Cytoskeleton</location>
    </subcellularLocation>
</comment>
<dbReference type="Proteomes" id="UP000516437">
    <property type="component" value="Chromosome 7"/>
</dbReference>
<feature type="compositionally biased region" description="Basic and acidic residues" evidence="6">
    <location>
        <begin position="618"/>
        <end position="632"/>
    </location>
</feature>
<evidence type="ECO:0000256" key="5">
    <source>
        <dbReference type="ARBA" id="ARBA00023212"/>
    </source>
</evidence>
<evidence type="ECO:0000256" key="6">
    <source>
        <dbReference type="SAM" id="MobiDB-lite"/>
    </source>
</evidence>
<feature type="compositionally biased region" description="Basic and acidic residues" evidence="6">
    <location>
        <begin position="367"/>
        <end position="390"/>
    </location>
</feature>
<evidence type="ECO:0000256" key="3">
    <source>
        <dbReference type="ARBA" id="ARBA00022490"/>
    </source>
</evidence>
<dbReference type="EMBL" id="RXIC02000025">
    <property type="protein sequence ID" value="KAB1205703.1"/>
    <property type="molecule type" value="Genomic_DNA"/>
</dbReference>
<feature type="domain" description="TPX2 C-terminal" evidence="7">
    <location>
        <begin position="434"/>
        <end position="503"/>
    </location>
</feature>
<keyword evidence="3" id="KW-0963">Cytoplasm</keyword>